<proteinExistence type="predicted"/>
<dbReference type="GO" id="GO:0032259">
    <property type="term" value="P:methylation"/>
    <property type="evidence" value="ECO:0007669"/>
    <property type="project" value="UniProtKB-KW"/>
</dbReference>
<reference evidence="3" key="1">
    <citation type="submission" date="2020-06" db="EMBL/GenBank/DDBJ databases">
        <authorList>
            <consortium name="Plant Systems Biology data submission"/>
        </authorList>
    </citation>
    <scope>NUCLEOTIDE SEQUENCE</scope>
    <source>
        <strain evidence="3">D6</strain>
    </source>
</reference>
<dbReference type="SUPFAM" id="SSF53335">
    <property type="entry name" value="S-adenosyl-L-methionine-dependent methyltransferases"/>
    <property type="match status" value="1"/>
</dbReference>
<name>A0A9N8EAH0_9STRA</name>
<dbReference type="InterPro" id="IPR041698">
    <property type="entry name" value="Methyltransf_25"/>
</dbReference>
<sequence>MMKPNKEEVHIHPSQHTSGDLAERHASVLLAKNPQELEAAYDKWASKYDEDLKLISGFDGLTETGLPAVKVLLRHFPTLNNQTMDILDFGCGTGHAGLFLSRQFSNEYMHSHLDGCDLSQGMLDQSVKRGCYRNLIKADADDCHCEVEYYDVVLAAGVFAPGQAPPSSFDQFLRLLKPGGHAIFTIRVGYYDSVEGANHKKHLEFLVEQGQWEMVAKTEEPYLPREGVTAYVFVMRKP</sequence>
<dbReference type="EMBL" id="CAICTM010000840">
    <property type="protein sequence ID" value="CAB9517233.1"/>
    <property type="molecule type" value="Genomic_DNA"/>
</dbReference>
<evidence type="ECO:0000313" key="4">
    <source>
        <dbReference type="Proteomes" id="UP001153069"/>
    </source>
</evidence>
<organism evidence="3 4">
    <name type="scientific">Seminavis robusta</name>
    <dbReference type="NCBI Taxonomy" id="568900"/>
    <lineage>
        <taxon>Eukaryota</taxon>
        <taxon>Sar</taxon>
        <taxon>Stramenopiles</taxon>
        <taxon>Ochrophyta</taxon>
        <taxon>Bacillariophyta</taxon>
        <taxon>Bacillariophyceae</taxon>
        <taxon>Bacillariophycidae</taxon>
        <taxon>Naviculales</taxon>
        <taxon>Naviculaceae</taxon>
        <taxon>Seminavis</taxon>
    </lineage>
</organism>
<gene>
    <name evidence="3" type="ORF">SEMRO_841_G209600.1</name>
</gene>
<dbReference type="Pfam" id="PF13649">
    <property type="entry name" value="Methyltransf_25"/>
    <property type="match status" value="1"/>
</dbReference>
<keyword evidence="3" id="KW-0489">Methyltransferase</keyword>
<evidence type="ECO:0000313" key="3">
    <source>
        <dbReference type="EMBL" id="CAB9517233.1"/>
    </source>
</evidence>
<dbReference type="Proteomes" id="UP001153069">
    <property type="component" value="Unassembled WGS sequence"/>
</dbReference>
<keyword evidence="3" id="KW-0808">Transferase</keyword>
<evidence type="ECO:0000259" key="2">
    <source>
        <dbReference type="Pfam" id="PF13649"/>
    </source>
</evidence>
<evidence type="ECO:0000256" key="1">
    <source>
        <dbReference type="SAM" id="MobiDB-lite"/>
    </source>
</evidence>
<dbReference type="OrthoDB" id="3647at2759"/>
<feature type="compositionally biased region" description="Basic and acidic residues" evidence="1">
    <location>
        <begin position="1"/>
        <end position="11"/>
    </location>
</feature>
<dbReference type="Gene3D" id="3.40.50.150">
    <property type="entry name" value="Vaccinia Virus protein VP39"/>
    <property type="match status" value="1"/>
</dbReference>
<comment type="caution">
    <text evidence="3">The sequence shown here is derived from an EMBL/GenBank/DDBJ whole genome shotgun (WGS) entry which is preliminary data.</text>
</comment>
<feature type="domain" description="Methyltransferase" evidence="2">
    <location>
        <begin position="86"/>
        <end position="180"/>
    </location>
</feature>
<accession>A0A9N8EAH0</accession>
<dbReference type="PANTHER" id="PTHR43591">
    <property type="entry name" value="METHYLTRANSFERASE"/>
    <property type="match status" value="1"/>
</dbReference>
<feature type="region of interest" description="Disordered" evidence="1">
    <location>
        <begin position="1"/>
        <end position="20"/>
    </location>
</feature>
<dbReference type="PANTHER" id="PTHR43591:SF99">
    <property type="entry name" value="OS06G0646000 PROTEIN"/>
    <property type="match status" value="1"/>
</dbReference>
<dbReference type="AlphaFoldDB" id="A0A9N8EAH0"/>
<dbReference type="GO" id="GO:0008168">
    <property type="term" value="F:methyltransferase activity"/>
    <property type="evidence" value="ECO:0007669"/>
    <property type="project" value="UniProtKB-KW"/>
</dbReference>
<dbReference type="InterPro" id="IPR029063">
    <property type="entry name" value="SAM-dependent_MTases_sf"/>
</dbReference>
<protein>
    <submittedName>
        <fullName evidence="3">Methyltransferase, type</fullName>
    </submittedName>
</protein>
<keyword evidence="4" id="KW-1185">Reference proteome</keyword>
<dbReference type="CDD" id="cd02440">
    <property type="entry name" value="AdoMet_MTases"/>
    <property type="match status" value="1"/>
</dbReference>